<dbReference type="GO" id="GO:0015344">
    <property type="term" value="F:siderophore uptake transmembrane transporter activity"/>
    <property type="evidence" value="ECO:0007669"/>
    <property type="project" value="TreeGrafter"/>
</dbReference>
<dbReference type="SUPFAM" id="SSF56935">
    <property type="entry name" value="Porins"/>
    <property type="match status" value="1"/>
</dbReference>
<organism evidence="11">
    <name type="scientific">mine drainage metagenome</name>
    <dbReference type="NCBI Taxonomy" id="410659"/>
    <lineage>
        <taxon>unclassified sequences</taxon>
        <taxon>metagenomes</taxon>
        <taxon>ecological metagenomes</taxon>
    </lineage>
</organism>
<evidence type="ECO:0000256" key="7">
    <source>
        <dbReference type="ARBA" id="ARBA00023170"/>
    </source>
</evidence>
<dbReference type="EMBL" id="AUZY01002658">
    <property type="protein sequence ID" value="EQD71815.1"/>
    <property type="molecule type" value="Genomic_DNA"/>
</dbReference>
<keyword evidence="7 11" id="KW-0675">Receptor</keyword>
<dbReference type="Gene3D" id="2.170.130.10">
    <property type="entry name" value="TonB-dependent receptor, plug domain"/>
    <property type="match status" value="1"/>
</dbReference>
<evidence type="ECO:0000259" key="10">
    <source>
        <dbReference type="Pfam" id="PF07715"/>
    </source>
</evidence>
<dbReference type="AlphaFoldDB" id="T1CRK4"/>
<keyword evidence="6" id="KW-0472">Membrane</keyword>
<accession>T1CRK4</accession>
<evidence type="ECO:0000256" key="5">
    <source>
        <dbReference type="ARBA" id="ARBA00023077"/>
    </source>
</evidence>
<proteinExistence type="predicted"/>
<dbReference type="Pfam" id="PF07715">
    <property type="entry name" value="Plug"/>
    <property type="match status" value="1"/>
</dbReference>
<evidence type="ECO:0000256" key="2">
    <source>
        <dbReference type="ARBA" id="ARBA00022448"/>
    </source>
</evidence>
<reference evidence="11" key="1">
    <citation type="submission" date="2013-08" db="EMBL/GenBank/DDBJ databases">
        <authorList>
            <person name="Mendez C."/>
            <person name="Richter M."/>
            <person name="Ferrer M."/>
            <person name="Sanchez J."/>
        </authorList>
    </citation>
    <scope>NUCLEOTIDE SEQUENCE</scope>
</reference>
<dbReference type="PANTHER" id="PTHR30069">
    <property type="entry name" value="TONB-DEPENDENT OUTER MEMBRANE RECEPTOR"/>
    <property type="match status" value="1"/>
</dbReference>
<evidence type="ECO:0000256" key="3">
    <source>
        <dbReference type="ARBA" id="ARBA00022692"/>
    </source>
</evidence>
<evidence type="ECO:0000256" key="6">
    <source>
        <dbReference type="ARBA" id="ARBA00023136"/>
    </source>
</evidence>
<name>T1CRK4_9ZZZZ</name>
<evidence type="ECO:0000256" key="8">
    <source>
        <dbReference type="ARBA" id="ARBA00023237"/>
    </source>
</evidence>
<sequence length="832" mass="90289">MCKLCPKKNRYRILATPTRPEYPAGTGKGIIPLVMLVLLMCVNGAVQAQGTPPSGENPSSGTIVNIGAVAVAAKPLNTLTALPSKKHVFESTQSVKVINKKQMAVAGPAGGAAQALAVAPGVNVMTEGQTGAPRAAISINGMKTGWGNIAGNANDGTVMVTFDGVPMVDPSYEVWQASEIPQLSLIKGISVTYGPGYAVNRWYDNIGGAINFIPLQPTAKAGGTVGGFFGSYGTHGEDFSLRTGDMGDGWSGVLAGGVTQSSSNYLHGYGFDNPSSNYAYYAKFVDRFRGGHISFGAYTASAQSYRPVPIPVAPNAAVTINGANPITGAPNPGPLYSQQTTGFYTTLPDSLYSKQSIVYTSLLYSNYVNHVSRNVTLHNLIWYRYGHRQHLHYDNIGFEANVLDQYYYTTSSTYGDKLYYDIRLPFNDLSVGAYYLNNKYDSLLEFYNPSLPAQYAYGPNAGQNAIVDGQPVNYSPSLPSHYHDSYLYMTDLAAFIQDDIQPIRSLRITPGIRFVSFQTNFVNNASTRFPVNVADLIGTNGDGTGGHNQPNSSTTYREVEPSIGINWKVFKYVALYANYSTAYKAPAGATGTYAHLLASSLQPQKSTQYQVGLKAFVPHYGLLNDASFGVNYYRLNDTNEIIPIPVVSHLYSLFASGSSNFNGVNLYFDDNPMAALHVFSNISFERATYQNYTTPSGGSYSGLPVSNVPSQTANVGVYYQFYTHGIVYAPRLWWQYTGAQDIYNNNTNAPTTQKLPAFGIWNASMKVSFDHQNMIIPGLHQISLSVGVYNLLNKQYNAYEYISSGGYYGQAGELLGEPGAPRMVYVTLNAAF</sequence>
<keyword evidence="8" id="KW-0998">Cell outer membrane</keyword>
<evidence type="ECO:0000259" key="9">
    <source>
        <dbReference type="Pfam" id="PF00593"/>
    </source>
</evidence>
<dbReference type="InterPro" id="IPR000531">
    <property type="entry name" value="Beta-barrel_TonB"/>
</dbReference>
<dbReference type="Gene3D" id="2.40.170.20">
    <property type="entry name" value="TonB-dependent receptor, beta-barrel domain"/>
    <property type="match status" value="1"/>
</dbReference>
<dbReference type="PANTHER" id="PTHR30069:SF29">
    <property type="entry name" value="HEMOGLOBIN AND HEMOGLOBIN-HAPTOGLOBIN-BINDING PROTEIN 1-RELATED"/>
    <property type="match status" value="1"/>
</dbReference>
<dbReference type="InterPro" id="IPR036942">
    <property type="entry name" value="Beta-barrel_TonB_sf"/>
</dbReference>
<feature type="domain" description="TonB-dependent receptor-like beta-barrel" evidence="9">
    <location>
        <begin position="329"/>
        <end position="791"/>
    </location>
</feature>
<keyword evidence="2" id="KW-0813">Transport</keyword>
<dbReference type="PROSITE" id="PS52016">
    <property type="entry name" value="TONB_DEPENDENT_REC_3"/>
    <property type="match status" value="1"/>
</dbReference>
<comment type="subcellular location">
    <subcellularLocation>
        <location evidence="1">Cell outer membrane</location>
        <topology evidence="1">Multi-pass membrane protein</topology>
    </subcellularLocation>
</comment>
<reference evidence="11" key="2">
    <citation type="journal article" date="2014" name="ISME J.">
        <title>Microbial stratification in low pH oxic and suboxic macroscopic growths along an acid mine drainage.</title>
        <authorList>
            <person name="Mendez-Garcia C."/>
            <person name="Mesa V."/>
            <person name="Sprenger R.R."/>
            <person name="Richter M."/>
            <person name="Diez M.S."/>
            <person name="Solano J."/>
            <person name="Bargiela R."/>
            <person name="Golyshina O.V."/>
            <person name="Manteca A."/>
            <person name="Ramos J.L."/>
            <person name="Gallego J.R."/>
            <person name="Llorente I."/>
            <person name="Martins Dos Santos V.A."/>
            <person name="Jensen O.N."/>
            <person name="Pelaez A.I."/>
            <person name="Sanchez J."/>
            <person name="Ferrer M."/>
        </authorList>
    </citation>
    <scope>NUCLEOTIDE SEQUENCE</scope>
</reference>
<keyword evidence="3" id="KW-0812">Transmembrane</keyword>
<dbReference type="Pfam" id="PF00593">
    <property type="entry name" value="TonB_dep_Rec_b-barrel"/>
    <property type="match status" value="1"/>
</dbReference>
<evidence type="ECO:0000256" key="1">
    <source>
        <dbReference type="ARBA" id="ARBA00004571"/>
    </source>
</evidence>
<dbReference type="InterPro" id="IPR039426">
    <property type="entry name" value="TonB-dep_rcpt-like"/>
</dbReference>
<keyword evidence="4" id="KW-0732">Signal</keyword>
<keyword evidence="5" id="KW-0798">TonB box</keyword>
<evidence type="ECO:0000256" key="4">
    <source>
        <dbReference type="ARBA" id="ARBA00022729"/>
    </source>
</evidence>
<gene>
    <name evidence="11" type="ORF">B1B_04228</name>
</gene>
<feature type="domain" description="TonB-dependent receptor plug" evidence="10">
    <location>
        <begin position="89"/>
        <end position="198"/>
    </location>
</feature>
<evidence type="ECO:0000313" key="11">
    <source>
        <dbReference type="EMBL" id="EQD71815.1"/>
    </source>
</evidence>
<dbReference type="PROSITE" id="PS01156">
    <property type="entry name" value="TONB_DEPENDENT_REC_2"/>
    <property type="match status" value="1"/>
</dbReference>
<dbReference type="InterPro" id="IPR010917">
    <property type="entry name" value="TonB_rcpt_CS"/>
</dbReference>
<protein>
    <submittedName>
        <fullName evidence="11">TonB-dependent receptor</fullName>
    </submittedName>
</protein>
<dbReference type="InterPro" id="IPR012910">
    <property type="entry name" value="Plug_dom"/>
</dbReference>
<dbReference type="GO" id="GO:0044718">
    <property type="term" value="P:siderophore transmembrane transport"/>
    <property type="evidence" value="ECO:0007669"/>
    <property type="project" value="TreeGrafter"/>
</dbReference>
<comment type="caution">
    <text evidence="11">The sequence shown here is derived from an EMBL/GenBank/DDBJ whole genome shotgun (WGS) entry which is preliminary data.</text>
</comment>
<dbReference type="InterPro" id="IPR037066">
    <property type="entry name" value="Plug_dom_sf"/>
</dbReference>
<dbReference type="GO" id="GO:0009279">
    <property type="term" value="C:cell outer membrane"/>
    <property type="evidence" value="ECO:0007669"/>
    <property type="project" value="UniProtKB-SubCell"/>
</dbReference>